<evidence type="ECO:0000313" key="1">
    <source>
        <dbReference type="EMBL" id="KAJ9652018.1"/>
    </source>
</evidence>
<dbReference type="Proteomes" id="UP001172386">
    <property type="component" value="Unassembled WGS sequence"/>
</dbReference>
<keyword evidence="2" id="KW-1185">Reference proteome</keyword>
<dbReference type="EMBL" id="JAPDRQ010000222">
    <property type="protein sequence ID" value="KAJ9652018.1"/>
    <property type="molecule type" value="Genomic_DNA"/>
</dbReference>
<organism evidence="1 2">
    <name type="scientific">Neophaeococcomyces mojaviensis</name>
    <dbReference type="NCBI Taxonomy" id="3383035"/>
    <lineage>
        <taxon>Eukaryota</taxon>
        <taxon>Fungi</taxon>
        <taxon>Dikarya</taxon>
        <taxon>Ascomycota</taxon>
        <taxon>Pezizomycotina</taxon>
        <taxon>Eurotiomycetes</taxon>
        <taxon>Chaetothyriomycetidae</taxon>
        <taxon>Chaetothyriales</taxon>
        <taxon>Chaetothyriales incertae sedis</taxon>
        <taxon>Neophaeococcomyces</taxon>
    </lineage>
</organism>
<accession>A0ACC2ZWJ4</accession>
<reference evidence="1" key="1">
    <citation type="submission" date="2022-10" db="EMBL/GenBank/DDBJ databases">
        <title>Culturing micro-colonial fungi from biological soil crusts in the Mojave desert and describing Neophaeococcomyces mojavensis, and introducing the new genera and species Taxawa tesnikishii.</title>
        <authorList>
            <person name="Kurbessoian T."/>
            <person name="Stajich J.E."/>
        </authorList>
    </citation>
    <scope>NUCLEOTIDE SEQUENCE</scope>
    <source>
        <strain evidence="1">JES_112</strain>
    </source>
</reference>
<sequence>MDQISGAFSKFTGGGGNQNQQQYGTQGQQQYSTQGQQQEGSSGGFLGGFGGNQSQQQTTQNQQQQGSSGGFFGGLGDKFNSAAGGGRESEKNEDMLDKGIDFVQERFMGQGAQDNESAVEQAKDEQISDFIRGQYKSTTGSDMPIKDKETRFG</sequence>
<protein>
    <submittedName>
        <fullName evidence="1">Uncharacterized protein</fullName>
    </submittedName>
</protein>
<evidence type="ECO:0000313" key="2">
    <source>
        <dbReference type="Proteomes" id="UP001172386"/>
    </source>
</evidence>
<name>A0ACC2ZWJ4_9EURO</name>
<comment type="caution">
    <text evidence="1">The sequence shown here is derived from an EMBL/GenBank/DDBJ whole genome shotgun (WGS) entry which is preliminary data.</text>
</comment>
<gene>
    <name evidence="1" type="ORF">H2198_008719</name>
</gene>
<proteinExistence type="predicted"/>